<proteinExistence type="predicted"/>
<dbReference type="EMBL" id="CM042889">
    <property type="protein sequence ID" value="KAI4319811.1"/>
    <property type="molecule type" value="Genomic_DNA"/>
</dbReference>
<name>A0ACB9M8B8_9MYRT</name>
<dbReference type="Proteomes" id="UP001057402">
    <property type="component" value="Chromosome 10"/>
</dbReference>
<evidence type="ECO:0000313" key="1">
    <source>
        <dbReference type="EMBL" id="KAI4319811.1"/>
    </source>
</evidence>
<accession>A0ACB9M8B8</accession>
<sequence>MLLSNCSSSRELRNERVRQRPTIPGRTACKPPATPLYAINPRVLPPNPQKRTNPQPQTSVPAGFVGSKLERQSKAAPLHGKVSSFSSGKRKYGGVLPKIFKALESEDEGGIERGLALFWDDLSPKEQTVILKEQGSCERLIRVWDFFRAQEDYVPNVIHYNVVLRALGKAQRWDQLRRCWIEMAKDGVIPSNNTYGMLVDVYGKAGLVKEALLWIKHMKMRGVFPDEVTMNTIIRVLKDSGEFDRADKFYKNWCDGRVEFDELELDAMVDSIDGYGASPISYKQFLSTELFKTGGRMRELGTIDEEFSSRKPQLTSTFNTLIDLYGKAGRLQDAADVFGEMLRSGVAIDVITFNTMIFTCGSHGLLSEAEALLDEMEKRGISPDTKTYNIFMSLYADAGKIEAALDCYRKIRKVGLFPDVVTHRAIIHKLCEKNMVDGVVGIVEEMQNYGIQIDEHSLPAIVKIYMDQGMINDAKVLITGVVKDYSLSSRIRVALMDIFADKGLWAEAENIFVMKSDSIGQKKDVQEYNVMIKAYGKARLYEKAVSLHKNMKNQGTWPDECTYNSLIQMLAGGELPEEARGFLNEMQKVGYRPQCRTFSAVIACYARLGQLADAIDVLNEMEKAGVKANEVVYGSLINGFAEIGKAEEALQYFQWMEECHIPANKVVLTSLIKAYSKLGCIEGAKSIYQRMMHMEDGVDVVASNSMINLYADLGMISEAKLIFDGLIEKNLADSVSFATMMFLYKSMGMLDEAIEVAEEMKQAGLLKDCASYNKVMACYATNGQLLECAELLYEMISRKLLPDKGTFKVLYTLLKKGGLPIEAVNQLESSYQEGRPYARQAIISSVYAMVGLSDFARESCEVLLRAEVPLDSFIYNVCIYVDFTLGEVDRALNTYMKMQDDGVGPDLVTYINLVNCYGKAGIVEGVRRIHSQLKFKEIELCESLFRAVSEAYRAANRHELAELVTKEMNLFLDAEQYSESEAETDYSDNYWALVSYLCSYASSIIFKPRGRSLTYSASDIFGASQGCRDKMQGRREPAILCSHS</sequence>
<keyword evidence="2" id="KW-1185">Reference proteome</keyword>
<reference evidence="2" key="1">
    <citation type="journal article" date="2023" name="Front. Plant Sci.">
        <title>Chromosomal-level genome assembly of Melastoma candidum provides insights into trichome evolution.</title>
        <authorList>
            <person name="Zhong Y."/>
            <person name="Wu W."/>
            <person name="Sun C."/>
            <person name="Zou P."/>
            <person name="Liu Y."/>
            <person name="Dai S."/>
            <person name="Zhou R."/>
        </authorList>
    </citation>
    <scope>NUCLEOTIDE SEQUENCE [LARGE SCALE GENOMIC DNA]</scope>
</reference>
<protein>
    <submittedName>
        <fullName evidence="1">Uncharacterized protein</fullName>
    </submittedName>
</protein>
<gene>
    <name evidence="1" type="ORF">MLD38_033365</name>
</gene>
<comment type="caution">
    <text evidence="1">The sequence shown here is derived from an EMBL/GenBank/DDBJ whole genome shotgun (WGS) entry which is preliminary data.</text>
</comment>
<evidence type="ECO:0000313" key="2">
    <source>
        <dbReference type="Proteomes" id="UP001057402"/>
    </source>
</evidence>
<organism evidence="1 2">
    <name type="scientific">Melastoma candidum</name>
    <dbReference type="NCBI Taxonomy" id="119954"/>
    <lineage>
        <taxon>Eukaryota</taxon>
        <taxon>Viridiplantae</taxon>
        <taxon>Streptophyta</taxon>
        <taxon>Embryophyta</taxon>
        <taxon>Tracheophyta</taxon>
        <taxon>Spermatophyta</taxon>
        <taxon>Magnoliopsida</taxon>
        <taxon>eudicotyledons</taxon>
        <taxon>Gunneridae</taxon>
        <taxon>Pentapetalae</taxon>
        <taxon>rosids</taxon>
        <taxon>malvids</taxon>
        <taxon>Myrtales</taxon>
        <taxon>Melastomataceae</taxon>
        <taxon>Melastomatoideae</taxon>
        <taxon>Melastomateae</taxon>
        <taxon>Melastoma</taxon>
    </lineage>
</organism>